<dbReference type="Gene3D" id="1.10.8.60">
    <property type="match status" value="1"/>
</dbReference>
<dbReference type="SUPFAM" id="SSF52540">
    <property type="entry name" value="P-loop containing nucleoside triphosphate hydrolases"/>
    <property type="match status" value="1"/>
</dbReference>
<protein>
    <submittedName>
        <fullName evidence="8">AAA+ ATPase domain</fullName>
    </submittedName>
</protein>
<gene>
    <name evidence="8" type="ORF">BVC80_339g32</name>
</gene>
<dbReference type="OMA" id="RFLTDCK"/>
<name>A0A200QCC3_MACCD</name>
<proteinExistence type="predicted"/>
<evidence type="ECO:0000256" key="3">
    <source>
        <dbReference type="ARBA" id="ARBA00022787"/>
    </source>
</evidence>
<keyword evidence="3" id="KW-1000">Mitochondrion outer membrane</keyword>
<dbReference type="InParanoid" id="A0A200QCC3"/>
<evidence type="ECO:0000259" key="7">
    <source>
        <dbReference type="SMART" id="SM00382"/>
    </source>
</evidence>
<keyword evidence="4" id="KW-0067">ATP-binding</keyword>
<dbReference type="OrthoDB" id="10254455at2759"/>
<dbReference type="InterPro" id="IPR041569">
    <property type="entry name" value="AAA_lid_3"/>
</dbReference>
<dbReference type="Pfam" id="PF00004">
    <property type="entry name" value="AAA"/>
    <property type="match status" value="1"/>
</dbReference>
<evidence type="ECO:0000256" key="5">
    <source>
        <dbReference type="ARBA" id="ARBA00023128"/>
    </source>
</evidence>
<dbReference type="PROSITE" id="PS00674">
    <property type="entry name" value="AAA"/>
    <property type="match status" value="1"/>
</dbReference>
<dbReference type="InterPro" id="IPR027417">
    <property type="entry name" value="P-loop_NTPase"/>
</dbReference>
<dbReference type="Proteomes" id="UP000195402">
    <property type="component" value="Unassembled WGS sequence"/>
</dbReference>
<dbReference type="PANTHER" id="PTHR45644">
    <property type="entry name" value="AAA ATPASE, PUTATIVE (AFU_ORTHOLOGUE AFUA_2G12920)-RELATED-RELATED"/>
    <property type="match status" value="1"/>
</dbReference>
<comment type="caution">
    <text evidence="8">The sequence shown here is derived from an EMBL/GenBank/DDBJ whole genome shotgun (WGS) entry which is preliminary data.</text>
</comment>
<dbReference type="STRING" id="56857.A0A200QCC3"/>
<dbReference type="FunCoup" id="A0A200QCC3">
    <property type="interactions" value="1015"/>
</dbReference>
<evidence type="ECO:0000256" key="6">
    <source>
        <dbReference type="SAM" id="MobiDB-lite"/>
    </source>
</evidence>
<keyword evidence="3" id="KW-0472">Membrane</keyword>
<evidence type="ECO:0000256" key="2">
    <source>
        <dbReference type="ARBA" id="ARBA00022741"/>
    </source>
</evidence>
<evidence type="ECO:0000313" key="9">
    <source>
        <dbReference type="Proteomes" id="UP000195402"/>
    </source>
</evidence>
<dbReference type="FunFam" id="3.40.50.300:FF:000416">
    <property type="entry name" value="p-loop nucleoside triphosphate hydrolase superfamily protein"/>
    <property type="match status" value="1"/>
</dbReference>
<feature type="region of interest" description="Disordered" evidence="6">
    <location>
        <begin position="84"/>
        <end position="121"/>
    </location>
</feature>
<feature type="compositionally biased region" description="Acidic residues" evidence="6">
    <location>
        <begin position="267"/>
        <end position="301"/>
    </location>
</feature>
<sequence length="997" mass="112605">MYARRFKLGSQKGKSFFQPNNSWIRSNHSRILSGGQQSQATPIREFLSDLLLLQNTAIRNSNRGIYGRCNINTCWRRSALRSFSSDGDGGNANEGKQVPVKDTANVDKGKVKQKVGTDVRHSDAHARLAEQDQKEWLHNEKLSVEFKNRESPFLSKLERFKNEYLRRVVPWEKITVSWETFPYYIHEHTKNLLVECAASHLKHKKFTASYGARLTSSSGRIRLQSIPGTELYRERLVRALARELQVPLLVLDSSVLAPYDFSEECASESELDEENVEPGEECTSDSEVEEENDASNEEDCTSSEVKSESDDDVDAQVSAVEALKKLVPYSLEDFEKRVSGESQSTSEAVQSPKNAKRPLKRGDRVKYVGQDTPFDEPDNRVLPNGQRGEVHRVCRDQVAVALDNIDNRKEVETDKKVADEAAKPSIYWIDTKDIEHDPDTQAEDCYIAIEALCEVLSSLEPLVVYFPDSSQWLSRAVPKSNRKEFVQKVEEMFERLSGPVVLICGQNKVEAGSKEKEKFTMILPNFGRLGKLPLSLKRLTEGLKSTKRSQDDDLYKLFTNVLCIHPPKEEELLRTFNKQVEEDRRIVISRSNLNELYKVLEEHELSCMEILHIKSDGVILTKQKAEKVVGWARNHYLSTCLLPCIKDERLNLPRESLDIAISRLREQEMITKKPSQSLKSLAKDEYESNFVSAVVPADEIGVHFDDIGALEDVKKTLNELVTLPMRRPELFSHGNLLRPCKGILLFGPPGTGKTLLAKALATEAGANFISITGSTLTSKWFGDAEKLTKALFSFASKLAPVIIFVDEVDSLLGARGGAFEHEATRRMRNEFMAAWDGLRTKDSQRILILGATNRPFDLDDAVIRRLPRRIYVDLPDAENRMKILRIFLAQENLESCFKFDELANATEGYSGSDLKNLCIAAAYRPVQELLQEEKKTGTNNAAPVLRPLKLEDFIQAKAKVGASVAYDATSMNELRKWNEQYGEGGSRRKSPFGIDLD</sequence>
<keyword evidence="5" id="KW-0496">Mitochondrion</keyword>
<dbReference type="InterPro" id="IPR003593">
    <property type="entry name" value="AAA+_ATPase"/>
</dbReference>
<dbReference type="Pfam" id="PF17862">
    <property type="entry name" value="AAA_lid_3"/>
    <property type="match status" value="1"/>
</dbReference>
<organism evidence="8 9">
    <name type="scientific">Macleaya cordata</name>
    <name type="common">Five-seeded plume-poppy</name>
    <name type="synonym">Bocconia cordata</name>
    <dbReference type="NCBI Taxonomy" id="56857"/>
    <lineage>
        <taxon>Eukaryota</taxon>
        <taxon>Viridiplantae</taxon>
        <taxon>Streptophyta</taxon>
        <taxon>Embryophyta</taxon>
        <taxon>Tracheophyta</taxon>
        <taxon>Spermatophyta</taxon>
        <taxon>Magnoliopsida</taxon>
        <taxon>Ranunculales</taxon>
        <taxon>Papaveraceae</taxon>
        <taxon>Papaveroideae</taxon>
        <taxon>Macleaya</taxon>
    </lineage>
</organism>
<dbReference type="SMART" id="SM00382">
    <property type="entry name" value="AAA"/>
    <property type="match status" value="1"/>
</dbReference>
<reference evidence="8 9" key="1">
    <citation type="journal article" date="2017" name="Mol. Plant">
        <title>The Genome of Medicinal Plant Macleaya cordata Provides New Insights into Benzylisoquinoline Alkaloids Metabolism.</title>
        <authorList>
            <person name="Liu X."/>
            <person name="Liu Y."/>
            <person name="Huang P."/>
            <person name="Ma Y."/>
            <person name="Qing Z."/>
            <person name="Tang Q."/>
            <person name="Cao H."/>
            <person name="Cheng P."/>
            <person name="Zheng Y."/>
            <person name="Yuan Z."/>
            <person name="Zhou Y."/>
            <person name="Liu J."/>
            <person name="Tang Z."/>
            <person name="Zhuo Y."/>
            <person name="Zhang Y."/>
            <person name="Yu L."/>
            <person name="Huang J."/>
            <person name="Yang P."/>
            <person name="Peng Q."/>
            <person name="Zhang J."/>
            <person name="Jiang W."/>
            <person name="Zhang Z."/>
            <person name="Lin K."/>
            <person name="Ro D.K."/>
            <person name="Chen X."/>
            <person name="Xiong X."/>
            <person name="Shang Y."/>
            <person name="Huang S."/>
            <person name="Zeng J."/>
        </authorList>
    </citation>
    <scope>NUCLEOTIDE SEQUENCE [LARGE SCALE GENOMIC DNA]</scope>
    <source>
        <strain evidence="9">cv. BLH2017</strain>
        <tissue evidence="8">Root</tissue>
    </source>
</reference>
<dbReference type="GO" id="GO:0016887">
    <property type="term" value="F:ATP hydrolysis activity"/>
    <property type="evidence" value="ECO:0007669"/>
    <property type="project" value="InterPro"/>
</dbReference>
<dbReference type="EMBL" id="MVGT01002360">
    <property type="protein sequence ID" value="OVA08109.1"/>
    <property type="molecule type" value="Genomic_DNA"/>
</dbReference>
<keyword evidence="9" id="KW-1185">Reference proteome</keyword>
<dbReference type="GO" id="GO:0005741">
    <property type="term" value="C:mitochondrial outer membrane"/>
    <property type="evidence" value="ECO:0007669"/>
    <property type="project" value="UniProtKB-SubCell"/>
</dbReference>
<evidence type="ECO:0000313" key="8">
    <source>
        <dbReference type="EMBL" id="OVA08109.1"/>
    </source>
</evidence>
<dbReference type="InterPro" id="IPR003959">
    <property type="entry name" value="ATPase_AAA_core"/>
</dbReference>
<dbReference type="GO" id="GO:0005524">
    <property type="term" value="F:ATP binding"/>
    <property type="evidence" value="ECO:0007669"/>
    <property type="project" value="UniProtKB-KW"/>
</dbReference>
<dbReference type="Gene3D" id="3.40.50.300">
    <property type="entry name" value="P-loop containing nucleotide triphosphate hydrolases"/>
    <property type="match status" value="1"/>
</dbReference>
<dbReference type="InterPro" id="IPR003960">
    <property type="entry name" value="ATPase_AAA_CS"/>
</dbReference>
<feature type="compositionally biased region" description="Basic and acidic residues" evidence="6">
    <location>
        <begin position="104"/>
        <end position="121"/>
    </location>
</feature>
<evidence type="ECO:0000256" key="1">
    <source>
        <dbReference type="ARBA" id="ARBA00004572"/>
    </source>
</evidence>
<accession>A0A200QCC3</accession>
<evidence type="ECO:0000256" key="4">
    <source>
        <dbReference type="ARBA" id="ARBA00022840"/>
    </source>
</evidence>
<feature type="domain" description="AAA+ ATPase" evidence="7">
    <location>
        <begin position="739"/>
        <end position="876"/>
    </location>
</feature>
<feature type="region of interest" description="Disordered" evidence="6">
    <location>
        <begin position="337"/>
        <end position="385"/>
    </location>
</feature>
<dbReference type="AlphaFoldDB" id="A0A200QCC3"/>
<feature type="compositionally biased region" description="Polar residues" evidence="6">
    <location>
        <begin position="340"/>
        <end position="353"/>
    </location>
</feature>
<dbReference type="PANTHER" id="PTHR45644:SF56">
    <property type="entry name" value="AAA ATPASE, PUTATIVE (AFU_ORTHOLOGUE AFUA_2G12920)-RELATED"/>
    <property type="match status" value="1"/>
</dbReference>
<dbReference type="InterPro" id="IPR051701">
    <property type="entry name" value="Mito_OM_Translocase_MSP1"/>
</dbReference>
<feature type="region of interest" description="Disordered" evidence="6">
    <location>
        <begin position="267"/>
        <end position="314"/>
    </location>
</feature>
<comment type="subcellular location">
    <subcellularLocation>
        <location evidence="1">Mitochondrion outer membrane</location>
        <topology evidence="1">Single-pass membrane protein</topology>
    </subcellularLocation>
</comment>
<keyword evidence="2" id="KW-0547">Nucleotide-binding</keyword>